<keyword evidence="12" id="KW-0460">Magnesium</keyword>
<evidence type="ECO:0000256" key="8">
    <source>
        <dbReference type="ARBA" id="ARBA00012964"/>
    </source>
</evidence>
<dbReference type="PANTHER" id="PTHR11845:SF13">
    <property type="entry name" value="5'-DEOXYNUCLEOTIDASE HDDC2"/>
    <property type="match status" value="1"/>
</dbReference>
<evidence type="ECO:0000256" key="11">
    <source>
        <dbReference type="ARBA" id="ARBA00022801"/>
    </source>
</evidence>
<evidence type="ECO:0000313" key="16">
    <source>
        <dbReference type="Proteomes" id="UP001347796"/>
    </source>
</evidence>
<dbReference type="GO" id="GO:0009159">
    <property type="term" value="P:deoxyribonucleoside monophosphate catabolic process"/>
    <property type="evidence" value="ECO:0007669"/>
    <property type="project" value="UniProtKB-ARBA"/>
</dbReference>
<reference evidence="15 16" key="1">
    <citation type="submission" date="2024-01" db="EMBL/GenBank/DDBJ databases">
        <title>The genome of the rayed Mediterranean limpet Patella caerulea (Linnaeus, 1758).</title>
        <authorList>
            <person name="Anh-Thu Weber A."/>
            <person name="Halstead-Nussloch G."/>
        </authorList>
    </citation>
    <scope>NUCLEOTIDE SEQUENCE [LARGE SCALE GENOMIC DNA]</scope>
    <source>
        <strain evidence="15">AATW-2023a</strain>
        <tissue evidence="15">Whole specimen</tissue>
    </source>
</reference>
<evidence type="ECO:0000256" key="6">
    <source>
        <dbReference type="ARBA" id="ARBA00009999"/>
    </source>
</evidence>
<dbReference type="GO" id="GO:0002953">
    <property type="term" value="F:5'-deoxynucleotidase activity"/>
    <property type="evidence" value="ECO:0007669"/>
    <property type="project" value="UniProtKB-EC"/>
</dbReference>
<comment type="catalytic activity">
    <reaction evidence="1">
        <text>a 2'-deoxyribonucleoside 5'-phosphate + H2O = a 2'-deoxyribonucleoside + phosphate</text>
        <dbReference type="Rhea" id="RHEA:36167"/>
        <dbReference type="ChEBI" id="CHEBI:15377"/>
        <dbReference type="ChEBI" id="CHEBI:18274"/>
        <dbReference type="ChEBI" id="CHEBI:43474"/>
        <dbReference type="ChEBI" id="CHEBI:65317"/>
        <dbReference type="EC" id="3.1.3.89"/>
    </reaction>
</comment>
<dbReference type="Proteomes" id="UP001347796">
    <property type="component" value="Unassembled WGS sequence"/>
</dbReference>
<accession>A0AAN8J4F6</accession>
<evidence type="ECO:0000256" key="5">
    <source>
        <dbReference type="ARBA" id="ARBA00004074"/>
    </source>
</evidence>
<evidence type="ECO:0000313" key="15">
    <source>
        <dbReference type="EMBL" id="KAK6168245.1"/>
    </source>
</evidence>
<evidence type="ECO:0000259" key="14">
    <source>
        <dbReference type="PROSITE" id="PS51831"/>
    </source>
</evidence>
<proteinExistence type="inferred from homology"/>
<evidence type="ECO:0000256" key="3">
    <source>
        <dbReference type="ARBA" id="ARBA00001941"/>
    </source>
</evidence>
<name>A0AAN8J4F6_PATCE</name>
<dbReference type="EMBL" id="JAZGQO010000018">
    <property type="protein sequence ID" value="KAK6168245.1"/>
    <property type="molecule type" value="Genomic_DNA"/>
</dbReference>
<dbReference type="GO" id="GO:0046872">
    <property type="term" value="F:metal ion binding"/>
    <property type="evidence" value="ECO:0007669"/>
    <property type="project" value="UniProtKB-KW"/>
</dbReference>
<gene>
    <name evidence="15" type="ORF">SNE40_022111</name>
</gene>
<comment type="similarity">
    <text evidence="6">Belongs to the HDDC2 family.</text>
</comment>
<comment type="subunit">
    <text evidence="7">Homodimer.</text>
</comment>
<dbReference type="Pfam" id="PF13023">
    <property type="entry name" value="HD_3"/>
    <property type="match status" value="1"/>
</dbReference>
<dbReference type="GO" id="GO:0005737">
    <property type="term" value="C:cytoplasm"/>
    <property type="evidence" value="ECO:0007669"/>
    <property type="project" value="TreeGrafter"/>
</dbReference>
<keyword evidence="10" id="KW-0479">Metal-binding</keyword>
<evidence type="ECO:0000256" key="2">
    <source>
        <dbReference type="ARBA" id="ARBA00001936"/>
    </source>
</evidence>
<comment type="cofactor">
    <cofactor evidence="2">
        <name>Mn(2+)</name>
        <dbReference type="ChEBI" id="CHEBI:29035"/>
    </cofactor>
</comment>
<dbReference type="PANTHER" id="PTHR11845">
    <property type="entry name" value="5'-DEOXYNUCLEOTIDASE HDDC2"/>
    <property type="match status" value="1"/>
</dbReference>
<dbReference type="PROSITE" id="PS51831">
    <property type="entry name" value="HD"/>
    <property type="match status" value="1"/>
</dbReference>
<comment type="cofactor">
    <cofactor evidence="4">
        <name>Mg(2+)</name>
        <dbReference type="ChEBI" id="CHEBI:18420"/>
    </cofactor>
</comment>
<sequence>MAAKSSVSKHLEFFSLIGQLKRVRRTGWVRKHVTDPESVADHMYRMAVMAFLVKPDSGLDKDKCIKMCLVHDMAECIVGDITPFDGVAKQDKHKREETAVKYICSLVDSSVGSEIYDLWQEYETMSSKEAMFVKDLDKYDMIQQAHEYEQLDGKSLQEFFDSTEGQFNTDQVKSWVEDLQQVRNTSTNKDSG</sequence>
<comment type="cofactor">
    <cofactor evidence="3">
        <name>Co(2+)</name>
        <dbReference type="ChEBI" id="CHEBI:48828"/>
    </cofactor>
</comment>
<dbReference type="EC" id="3.1.3.89" evidence="8"/>
<evidence type="ECO:0000256" key="1">
    <source>
        <dbReference type="ARBA" id="ARBA00001638"/>
    </source>
</evidence>
<dbReference type="Gene3D" id="1.10.3210.10">
    <property type="entry name" value="Hypothetical protein af1432"/>
    <property type="match status" value="1"/>
</dbReference>
<protein>
    <recommendedName>
        <fullName evidence="9">5'-deoxynucleotidase HDDC2</fullName>
        <ecNumber evidence="8">3.1.3.89</ecNumber>
    </recommendedName>
    <alternativeName>
        <fullName evidence="13">HD domain-containing protein 2</fullName>
    </alternativeName>
</protein>
<dbReference type="FunFam" id="1.10.3210.10:FF:000011">
    <property type="entry name" value="HD domain-containing protein 2"/>
    <property type="match status" value="1"/>
</dbReference>
<evidence type="ECO:0000256" key="7">
    <source>
        <dbReference type="ARBA" id="ARBA00011738"/>
    </source>
</evidence>
<dbReference type="InterPro" id="IPR003607">
    <property type="entry name" value="HD/PDEase_dom"/>
</dbReference>
<dbReference type="InterPro" id="IPR006674">
    <property type="entry name" value="HD_domain"/>
</dbReference>
<keyword evidence="11" id="KW-0378">Hydrolase</keyword>
<evidence type="ECO:0000256" key="13">
    <source>
        <dbReference type="ARBA" id="ARBA00032735"/>
    </source>
</evidence>
<organism evidence="15 16">
    <name type="scientific">Patella caerulea</name>
    <name type="common">Rayed Mediterranean limpet</name>
    <dbReference type="NCBI Taxonomy" id="87958"/>
    <lineage>
        <taxon>Eukaryota</taxon>
        <taxon>Metazoa</taxon>
        <taxon>Spiralia</taxon>
        <taxon>Lophotrochozoa</taxon>
        <taxon>Mollusca</taxon>
        <taxon>Gastropoda</taxon>
        <taxon>Patellogastropoda</taxon>
        <taxon>Patelloidea</taxon>
        <taxon>Patellidae</taxon>
        <taxon>Patella</taxon>
    </lineage>
</organism>
<dbReference type="SMART" id="SM00471">
    <property type="entry name" value="HDc"/>
    <property type="match status" value="1"/>
</dbReference>
<comment type="caution">
    <text evidence="15">The sequence shown here is derived from an EMBL/GenBank/DDBJ whole genome shotgun (WGS) entry which is preliminary data.</text>
</comment>
<feature type="domain" description="HD" evidence="14">
    <location>
        <begin position="39"/>
        <end position="142"/>
    </location>
</feature>
<evidence type="ECO:0000256" key="4">
    <source>
        <dbReference type="ARBA" id="ARBA00001946"/>
    </source>
</evidence>
<evidence type="ECO:0000256" key="9">
    <source>
        <dbReference type="ARBA" id="ARBA00015933"/>
    </source>
</evidence>
<comment type="function">
    <text evidence="5">Catalyzes the dephosphorylation of the nucleoside 5'-monophosphates deoxyadenosine monophosphate (dAMP), deoxycytidine monophosphate (dCMP), deoxyguanosine monophosphate (dGMP) and deoxythymidine monophosphate (dTMP).</text>
</comment>
<dbReference type="AlphaFoldDB" id="A0AAN8J4F6"/>
<dbReference type="SUPFAM" id="SSF109604">
    <property type="entry name" value="HD-domain/PDEase-like"/>
    <property type="match status" value="1"/>
</dbReference>
<keyword evidence="16" id="KW-1185">Reference proteome</keyword>
<evidence type="ECO:0000256" key="10">
    <source>
        <dbReference type="ARBA" id="ARBA00022723"/>
    </source>
</evidence>
<evidence type="ECO:0000256" key="12">
    <source>
        <dbReference type="ARBA" id="ARBA00022842"/>
    </source>
</evidence>
<dbReference type="InterPro" id="IPR039356">
    <property type="entry name" value="YfbR/HDDC2"/>
</dbReference>